<keyword evidence="2" id="KW-0378">Hydrolase</keyword>
<dbReference type="AlphaFoldDB" id="A0AA38FWP8"/>
<dbReference type="Gene3D" id="3.30.420.10">
    <property type="entry name" value="Ribonuclease H-like superfamily/Ribonuclease H"/>
    <property type="match status" value="1"/>
</dbReference>
<name>A0AA38FWP8_TAXCH</name>
<evidence type="ECO:0000313" key="5">
    <source>
        <dbReference type="Proteomes" id="UP000824469"/>
    </source>
</evidence>
<dbReference type="PANTHER" id="PTHR23044">
    <property type="entry name" value="3'-5' EXONUCLEASE ERI1-RELATED"/>
    <property type="match status" value="1"/>
</dbReference>
<dbReference type="SUPFAM" id="SSF53098">
    <property type="entry name" value="Ribonuclease H-like"/>
    <property type="match status" value="1"/>
</dbReference>
<dbReference type="InterPro" id="IPR047201">
    <property type="entry name" value="ERI-1_3'hExo-like"/>
</dbReference>
<dbReference type="OMA" id="WIEHWID"/>
<sequence>MDDLQHLDKFCHCYSPRLKVGINKLKNLQPQQFDYFLVLDLEGKIEILEYPVVMIDAHSLEFVDAFHRFVRPDKMSDEKVEQYIEGKYGKQRLDRLWHDTAIPFGDTLQQFEIWLKHHNLWEKGASTLHKAAFVTCGNWDVKTKIPQQCQLSGINLPSYFMEWINLKDVYLNFYKQR</sequence>
<dbReference type="Proteomes" id="UP000824469">
    <property type="component" value="Unassembled WGS sequence"/>
</dbReference>
<dbReference type="EMBL" id="JAHRHJ020000006">
    <property type="protein sequence ID" value="KAH9311663.1"/>
    <property type="molecule type" value="Genomic_DNA"/>
</dbReference>
<dbReference type="PANTHER" id="PTHR23044:SF61">
    <property type="entry name" value="3'-5' EXORIBONUCLEASE 1-RELATED"/>
    <property type="match status" value="1"/>
</dbReference>
<dbReference type="InterPro" id="IPR012337">
    <property type="entry name" value="RNaseH-like_sf"/>
</dbReference>
<keyword evidence="1" id="KW-0540">Nuclease</keyword>
<protein>
    <recommendedName>
        <fullName evidence="6">Exonuclease</fullName>
    </recommendedName>
</protein>
<dbReference type="CDD" id="cd06133">
    <property type="entry name" value="ERI-1_3'hExo_like"/>
    <property type="match status" value="1"/>
</dbReference>
<evidence type="ECO:0008006" key="6">
    <source>
        <dbReference type="Google" id="ProtNLM"/>
    </source>
</evidence>
<keyword evidence="3" id="KW-0269">Exonuclease</keyword>
<comment type="caution">
    <text evidence="4">The sequence shown here is derived from an EMBL/GenBank/DDBJ whole genome shotgun (WGS) entry which is preliminary data.</text>
</comment>
<dbReference type="InterPro" id="IPR051274">
    <property type="entry name" value="3-5_Exoribonuclease"/>
</dbReference>
<gene>
    <name evidence="4" type="ORF">KI387_026698</name>
</gene>
<dbReference type="GO" id="GO:0003676">
    <property type="term" value="F:nucleic acid binding"/>
    <property type="evidence" value="ECO:0007669"/>
    <property type="project" value="InterPro"/>
</dbReference>
<organism evidence="4 5">
    <name type="scientific">Taxus chinensis</name>
    <name type="common">Chinese yew</name>
    <name type="synonym">Taxus wallichiana var. chinensis</name>
    <dbReference type="NCBI Taxonomy" id="29808"/>
    <lineage>
        <taxon>Eukaryota</taxon>
        <taxon>Viridiplantae</taxon>
        <taxon>Streptophyta</taxon>
        <taxon>Embryophyta</taxon>
        <taxon>Tracheophyta</taxon>
        <taxon>Spermatophyta</taxon>
        <taxon>Pinopsida</taxon>
        <taxon>Pinidae</taxon>
        <taxon>Conifers II</taxon>
        <taxon>Cupressales</taxon>
        <taxon>Taxaceae</taxon>
        <taxon>Taxus</taxon>
    </lineage>
</organism>
<accession>A0AA38FWP8</accession>
<evidence type="ECO:0000256" key="3">
    <source>
        <dbReference type="ARBA" id="ARBA00022839"/>
    </source>
</evidence>
<reference evidence="4 5" key="1">
    <citation type="journal article" date="2021" name="Nat. Plants">
        <title>The Taxus genome provides insights into paclitaxel biosynthesis.</title>
        <authorList>
            <person name="Xiong X."/>
            <person name="Gou J."/>
            <person name="Liao Q."/>
            <person name="Li Y."/>
            <person name="Zhou Q."/>
            <person name="Bi G."/>
            <person name="Li C."/>
            <person name="Du R."/>
            <person name="Wang X."/>
            <person name="Sun T."/>
            <person name="Guo L."/>
            <person name="Liang H."/>
            <person name="Lu P."/>
            <person name="Wu Y."/>
            <person name="Zhang Z."/>
            <person name="Ro D.K."/>
            <person name="Shang Y."/>
            <person name="Huang S."/>
            <person name="Yan J."/>
        </authorList>
    </citation>
    <scope>NUCLEOTIDE SEQUENCE [LARGE SCALE GENOMIC DNA]</scope>
    <source>
        <strain evidence="4">Ta-2019</strain>
    </source>
</reference>
<evidence type="ECO:0000256" key="2">
    <source>
        <dbReference type="ARBA" id="ARBA00022801"/>
    </source>
</evidence>
<evidence type="ECO:0000313" key="4">
    <source>
        <dbReference type="EMBL" id="KAH9311663.1"/>
    </source>
</evidence>
<evidence type="ECO:0000256" key="1">
    <source>
        <dbReference type="ARBA" id="ARBA00022722"/>
    </source>
</evidence>
<dbReference type="InterPro" id="IPR036397">
    <property type="entry name" value="RNaseH_sf"/>
</dbReference>
<feature type="non-terminal residue" evidence="4">
    <location>
        <position position="1"/>
    </location>
</feature>
<keyword evidence="5" id="KW-1185">Reference proteome</keyword>
<proteinExistence type="predicted"/>
<dbReference type="GO" id="GO:0000175">
    <property type="term" value="F:3'-5'-RNA exonuclease activity"/>
    <property type="evidence" value="ECO:0007669"/>
    <property type="project" value="InterPro"/>
</dbReference>